<gene>
    <name evidence="2" type="ORF">ACFOW1_08560</name>
</gene>
<evidence type="ECO:0000259" key="1">
    <source>
        <dbReference type="PROSITE" id="PS51186"/>
    </source>
</evidence>
<name>A0ABV8PZ02_9BACT</name>
<evidence type="ECO:0000313" key="2">
    <source>
        <dbReference type="EMBL" id="MFC4231941.1"/>
    </source>
</evidence>
<dbReference type="InterPro" id="IPR016181">
    <property type="entry name" value="Acyl_CoA_acyltransferase"/>
</dbReference>
<proteinExistence type="predicted"/>
<dbReference type="SUPFAM" id="SSF55729">
    <property type="entry name" value="Acyl-CoA N-acyltransferases (Nat)"/>
    <property type="match status" value="1"/>
</dbReference>
<dbReference type="Proteomes" id="UP001595906">
    <property type="component" value="Unassembled WGS sequence"/>
</dbReference>
<sequence length="155" mass="17481">MLSIKAITGQGPELTTAIQLFKDYALELNADLCFQSFDAELADPLKKYGTPKGALFIAYYNNEIAGCIALQPLPDGSCEMKRLYVKPEFRKHKIGDALVQRLLATAKILGYQTMKLDTLERLQAAINLYKKHGFVITNAYYQNPLPEVVYMEKEL</sequence>
<evidence type="ECO:0000313" key="3">
    <source>
        <dbReference type="Proteomes" id="UP001595906"/>
    </source>
</evidence>
<dbReference type="PROSITE" id="PS51186">
    <property type="entry name" value="GNAT"/>
    <property type="match status" value="1"/>
</dbReference>
<dbReference type="CDD" id="cd04301">
    <property type="entry name" value="NAT_SF"/>
    <property type="match status" value="1"/>
</dbReference>
<reference evidence="3" key="1">
    <citation type="journal article" date="2019" name="Int. J. Syst. Evol. Microbiol.">
        <title>The Global Catalogue of Microorganisms (GCM) 10K type strain sequencing project: providing services to taxonomists for standard genome sequencing and annotation.</title>
        <authorList>
            <consortium name="The Broad Institute Genomics Platform"/>
            <consortium name="The Broad Institute Genome Sequencing Center for Infectious Disease"/>
            <person name="Wu L."/>
            <person name="Ma J."/>
        </authorList>
    </citation>
    <scope>NUCLEOTIDE SEQUENCE [LARGE SCALE GENOMIC DNA]</scope>
    <source>
        <strain evidence="3">CECT 8010</strain>
    </source>
</reference>
<dbReference type="PANTHER" id="PTHR43305:SF1">
    <property type="entry name" value="FAMILY N-ACETYLTRANSFERASE, PUTATIVE (AFU_ORTHOLOGUE AFUA_2G01380)-RELATED"/>
    <property type="match status" value="1"/>
</dbReference>
<dbReference type="InterPro" id="IPR000182">
    <property type="entry name" value="GNAT_dom"/>
</dbReference>
<accession>A0ABV8PZ02</accession>
<dbReference type="EMBL" id="JBHSDC010000012">
    <property type="protein sequence ID" value="MFC4231941.1"/>
    <property type="molecule type" value="Genomic_DNA"/>
</dbReference>
<organism evidence="2 3">
    <name type="scientific">Parasediminibacterium paludis</name>
    <dbReference type="NCBI Taxonomy" id="908966"/>
    <lineage>
        <taxon>Bacteria</taxon>
        <taxon>Pseudomonadati</taxon>
        <taxon>Bacteroidota</taxon>
        <taxon>Chitinophagia</taxon>
        <taxon>Chitinophagales</taxon>
        <taxon>Chitinophagaceae</taxon>
        <taxon>Parasediminibacterium</taxon>
    </lineage>
</organism>
<dbReference type="RefSeq" id="WP_379013593.1">
    <property type="nucleotide sequence ID" value="NZ_JBHSDC010000012.1"/>
</dbReference>
<protein>
    <submittedName>
        <fullName evidence="2">GNAT family N-acetyltransferase</fullName>
    </submittedName>
</protein>
<dbReference type="Gene3D" id="3.40.630.30">
    <property type="match status" value="1"/>
</dbReference>
<dbReference type="InterPro" id="IPR052777">
    <property type="entry name" value="Acetyltransferase_Enz"/>
</dbReference>
<dbReference type="PANTHER" id="PTHR43305">
    <property type="entry name" value="FAMILY N-ACETYLTRANSFERASE, PUTATIVE (AFU_ORTHOLOGUE AFUA_2G01380)-RELATED"/>
    <property type="match status" value="1"/>
</dbReference>
<keyword evidence="3" id="KW-1185">Reference proteome</keyword>
<dbReference type="Pfam" id="PF00583">
    <property type="entry name" value="Acetyltransf_1"/>
    <property type="match status" value="1"/>
</dbReference>
<comment type="caution">
    <text evidence="2">The sequence shown here is derived from an EMBL/GenBank/DDBJ whole genome shotgun (WGS) entry which is preliminary data.</text>
</comment>
<feature type="domain" description="N-acetyltransferase" evidence="1">
    <location>
        <begin position="16"/>
        <end position="155"/>
    </location>
</feature>